<dbReference type="RefSeq" id="WP_381736661.1">
    <property type="nucleotide sequence ID" value="NZ_JBHSDP010000004.1"/>
</dbReference>
<evidence type="ECO:0000259" key="1">
    <source>
        <dbReference type="Pfam" id="PF04149"/>
    </source>
</evidence>
<dbReference type="InterPro" id="IPR007278">
    <property type="entry name" value="DUF397"/>
</dbReference>
<reference evidence="3" key="1">
    <citation type="journal article" date="2019" name="Int. J. Syst. Evol. Microbiol.">
        <title>The Global Catalogue of Microorganisms (GCM) 10K type strain sequencing project: providing services to taxonomists for standard genome sequencing and annotation.</title>
        <authorList>
            <consortium name="The Broad Institute Genomics Platform"/>
            <consortium name="The Broad Institute Genome Sequencing Center for Infectious Disease"/>
            <person name="Wu L."/>
            <person name="Ma J."/>
        </authorList>
    </citation>
    <scope>NUCLEOTIDE SEQUENCE [LARGE SCALE GENOMIC DNA]</scope>
    <source>
        <strain evidence="3">PCU 347</strain>
    </source>
</reference>
<comment type="caution">
    <text evidence="2">The sequence shown here is derived from an EMBL/GenBank/DDBJ whole genome shotgun (WGS) entry which is preliminary data.</text>
</comment>
<proteinExistence type="predicted"/>
<feature type="domain" description="DUF397" evidence="1">
    <location>
        <begin position="13"/>
        <end position="66"/>
    </location>
</feature>
<sequence>MKHSTAIEPSLVAWRKSSYSNEDGADCVEIADAFPALIPLRDSKNPAGPVLLFPRSAWTPFLSALKRGAHVRHLAGSGD</sequence>
<keyword evidence="3" id="KW-1185">Reference proteome</keyword>
<gene>
    <name evidence="2" type="ORF">ACFPC0_02075</name>
</gene>
<evidence type="ECO:0000313" key="2">
    <source>
        <dbReference type="EMBL" id="MFC4326639.1"/>
    </source>
</evidence>
<accession>A0ABV8T7E7</accession>
<protein>
    <submittedName>
        <fullName evidence="2">DUF397 domain-containing protein</fullName>
    </submittedName>
</protein>
<name>A0ABV8T7E7_9ACTN</name>
<dbReference type="Proteomes" id="UP001595824">
    <property type="component" value="Unassembled WGS sequence"/>
</dbReference>
<evidence type="ECO:0000313" key="3">
    <source>
        <dbReference type="Proteomes" id="UP001595824"/>
    </source>
</evidence>
<organism evidence="2 3">
    <name type="scientific">Streptomyces andamanensis</name>
    <dbReference type="NCBI Taxonomy" id="1565035"/>
    <lineage>
        <taxon>Bacteria</taxon>
        <taxon>Bacillati</taxon>
        <taxon>Actinomycetota</taxon>
        <taxon>Actinomycetes</taxon>
        <taxon>Kitasatosporales</taxon>
        <taxon>Streptomycetaceae</taxon>
        <taxon>Streptomyces</taxon>
    </lineage>
</organism>
<dbReference type="EMBL" id="JBHSDP010000004">
    <property type="protein sequence ID" value="MFC4326639.1"/>
    <property type="molecule type" value="Genomic_DNA"/>
</dbReference>
<dbReference type="Pfam" id="PF04149">
    <property type="entry name" value="DUF397"/>
    <property type="match status" value="1"/>
</dbReference>